<organism evidence="6 7">
    <name type="scientific">Megaselia scalaris</name>
    <name type="common">Humpbacked fly</name>
    <name type="synonym">Phora scalaris</name>
    <dbReference type="NCBI Taxonomy" id="36166"/>
    <lineage>
        <taxon>Eukaryota</taxon>
        <taxon>Metazoa</taxon>
        <taxon>Ecdysozoa</taxon>
        <taxon>Arthropoda</taxon>
        <taxon>Hexapoda</taxon>
        <taxon>Insecta</taxon>
        <taxon>Pterygota</taxon>
        <taxon>Neoptera</taxon>
        <taxon>Endopterygota</taxon>
        <taxon>Diptera</taxon>
        <taxon>Brachycera</taxon>
        <taxon>Muscomorpha</taxon>
        <taxon>Platypezoidea</taxon>
        <taxon>Phoridae</taxon>
        <taxon>Megaseliini</taxon>
        <taxon>Megaselia</taxon>
    </lineage>
</organism>
<keyword evidence="7" id="KW-1185">Reference proteome</keyword>
<dbReference type="Pfam" id="PF00151">
    <property type="entry name" value="Lipase"/>
    <property type="match status" value="1"/>
</dbReference>
<dbReference type="GO" id="GO:0017171">
    <property type="term" value="F:serine hydrolase activity"/>
    <property type="evidence" value="ECO:0007669"/>
    <property type="project" value="TreeGrafter"/>
</dbReference>
<accession>T1GTH7</accession>
<dbReference type="HOGENOM" id="CLU_2123908_0_0_1"/>
<dbReference type="STRING" id="36166.T1GTH7"/>
<dbReference type="Proteomes" id="UP000015102">
    <property type="component" value="Unassembled WGS sequence"/>
</dbReference>
<evidence type="ECO:0000256" key="2">
    <source>
        <dbReference type="ARBA" id="ARBA00010701"/>
    </source>
</evidence>
<evidence type="ECO:0000256" key="1">
    <source>
        <dbReference type="ARBA" id="ARBA00004613"/>
    </source>
</evidence>
<dbReference type="InterPro" id="IPR013818">
    <property type="entry name" value="Lipase"/>
</dbReference>
<dbReference type="SUPFAM" id="SSF53474">
    <property type="entry name" value="alpha/beta-Hydrolases"/>
    <property type="match status" value="1"/>
</dbReference>
<reference evidence="6" key="2">
    <citation type="submission" date="2015-06" db="UniProtKB">
        <authorList>
            <consortium name="EnsemblMetazoa"/>
        </authorList>
    </citation>
    <scope>IDENTIFICATION</scope>
</reference>
<dbReference type="PANTHER" id="PTHR11610">
    <property type="entry name" value="LIPASE"/>
    <property type="match status" value="1"/>
</dbReference>
<comment type="subcellular location">
    <subcellularLocation>
        <location evidence="1">Secreted</location>
    </subcellularLocation>
</comment>
<comment type="similarity">
    <text evidence="2 4">Belongs to the AB hydrolase superfamily. Lipase family.</text>
</comment>
<evidence type="ECO:0000256" key="4">
    <source>
        <dbReference type="RuleBase" id="RU004262"/>
    </source>
</evidence>
<feature type="domain" description="Lipase" evidence="5">
    <location>
        <begin position="4"/>
        <end position="102"/>
    </location>
</feature>
<reference evidence="7" key="1">
    <citation type="submission" date="2013-02" db="EMBL/GenBank/DDBJ databases">
        <authorList>
            <person name="Hughes D."/>
        </authorList>
    </citation>
    <scope>NUCLEOTIDE SEQUENCE</scope>
    <source>
        <strain>Durham</strain>
        <strain evidence="7">NC isolate 2 -- Noor lab</strain>
    </source>
</reference>
<dbReference type="Gene3D" id="3.40.50.1820">
    <property type="entry name" value="alpha/beta hydrolase"/>
    <property type="match status" value="1"/>
</dbReference>
<evidence type="ECO:0000313" key="6">
    <source>
        <dbReference type="EnsemblMetazoa" id="MESCA007009-PA"/>
    </source>
</evidence>
<dbReference type="InterPro" id="IPR029058">
    <property type="entry name" value="AB_hydrolase_fold"/>
</dbReference>
<dbReference type="GO" id="GO:0016042">
    <property type="term" value="P:lipid catabolic process"/>
    <property type="evidence" value="ECO:0007669"/>
    <property type="project" value="TreeGrafter"/>
</dbReference>
<protein>
    <recommendedName>
        <fullName evidence="5">Lipase domain-containing protein</fullName>
    </recommendedName>
</protein>
<dbReference type="EMBL" id="CAQQ02030549">
    <property type="status" value="NOT_ANNOTATED_CDS"/>
    <property type="molecule type" value="Genomic_DNA"/>
</dbReference>
<evidence type="ECO:0000259" key="5">
    <source>
        <dbReference type="Pfam" id="PF00151"/>
    </source>
</evidence>
<evidence type="ECO:0000313" key="7">
    <source>
        <dbReference type="Proteomes" id="UP000015102"/>
    </source>
</evidence>
<dbReference type="EnsemblMetazoa" id="MESCA007009-RA">
    <property type="protein sequence ID" value="MESCA007009-PA"/>
    <property type="gene ID" value="MESCA007009"/>
</dbReference>
<dbReference type="OMA" id="YESSIGH"/>
<proteinExistence type="inferred from homology"/>
<sequence length="114" mass="12944">MGTLGTHVKSGHADFYPNGGVSPQSNCVLTSHARHQKKRAITCSHSSAIRFFKLSFNPEYAFIGYQCSSYRMFVFGLCKNNKKSQFGVHSTREEGDFYLTTEVVFPYVLRITYN</sequence>
<dbReference type="InterPro" id="IPR000734">
    <property type="entry name" value="TAG_lipase"/>
</dbReference>
<keyword evidence="3" id="KW-0964">Secreted</keyword>
<dbReference type="PANTHER" id="PTHR11610:SF173">
    <property type="entry name" value="LIPASE DOMAIN-CONTAINING PROTEIN-RELATED"/>
    <property type="match status" value="1"/>
</dbReference>
<evidence type="ECO:0000256" key="3">
    <source>
        <dbReference type="ARBA" id="ARBA00022525"/>
    </source>
</evidence>
<dbReference type="AlphaFoldDB" id="T1GTH7"/>
<dbReference type="GO" id="GO:0016298">
    <property type="term" value="F:lipase activity"/>
    <property type="evidence" value="ECO:0007669"/>
    <property type="project" value="InterPro"/>
</dbReference>
<name>T1GTH7_MEGSC</name>
<dbReference type="GO" id="GO:0005615">
    <property type="term" value="C:extracellular space"/>
    <property type="evidence" value="ECO:0007669"/>
    <property type="project" value="TreeGrafter"/>
</dbReference>